<organism evidence="1 2">
    <name type="scientific">Triparma laevis f. longispina</name>
    <dbReference type="NCBI Taxonomy" id="1714387"/>
    <lineage>
        <taxon>Eukaryota</taxon>
        <taxon>Sar</taxon>
        <taxon>Stramenopiles</taxon>
        <taxon>Ochrophyta</taxon>
        <taxon>Bolidophyceae</taxon>
        <taxon>Parmales</taxon>
        <taxon>Triparmaceae</taxon>
        <taxon>Triparma</taxon>
    </lineage>
</organism>
<keyword evidence="2" id="KW-1185">Reference proteome</keyword>
<accession>A0A9W7C451</accession>
<dbReference type="Proteomes" id="UP001165122">
    <property type="component" value="Unassembled WGS sequence"/>
</dbReference>
<evidence type="ECO:0000313" key="2">
    <source>
        <dbReference type="Proteomes" id="UP001165122"/>
    </source>
</evidence>
<reference evidence="2" key="1">
    <citation type="journal article" date="2023" name="Commun. Biol.">
        <title>Genome analysis of Parmales, the sister group of diatoms, reveals the evolutionary specialization of diatoms from phago-mixotrophs to photoautotrophs.</title>
        <authorList>
            <person name="Ban H."/>
            <person name="Sato S."/>
            <person name="Yoshikawa S."/>
            <person name="Yamada K."/>
            <person name="Nakamura Y."/>
            <person name="Ichinomiya M."/>
            <person name="Sato N."/>
            <person name="Blanc-Mathieu R."/>
            <person name="Endo H."/>
            <person name="Kuwata A."/>
            <person name="Ogata H."/>
        </authorList>
    </citation>
    <scope>NUCLEOTIDE SEQUENCE [LARGE SCALE GENOMIC DNA]</scope>
    <source>
        <strain evidence="2">NIES 3700</strain>
    </source>
</reference>
<sequence length="80" mass="8802">MSMNSSPTTPFVNYGLERWEAARAAFLQGKAATPPVSKPVDVEVIIDKIFGQSSSEEFEKVSLPMMINILNDLWLAEGEA</sequence>
<proteinExistence type="predicted"/>
<dbReference type="OrthoDB" id="1896025at2759"/>
<name>A0A9W7C451_9STRA</name>
<dbReference type="EMBL" id="BRXW01000044">
    <property type="protein sequence ID" value="GMI02480.1"/>
    <property type="molecule type" value="Genomic_DNA"/>
</dbReference>
<evidence type="ECO:0000313" key="1">
    <source>
        <dbReference type="EMBL" id="GMI02480.1"/>
    </source>
</evidence>
<gene>
    <name evidence="1" type="ORF">TrLO_g47</name>
</gene>
<comment type="caution">
    <text evidence="1">The sequence shown here is derived from an EMBL/GenBank/DDBJ whole genome shotgun (WGS) entry which is preliminary data.</text>
</comment>
<dbReference type="AlphaFoldDB" id="A0A9W7C451"/>
<protein>
    <submittedName>
        <fullName evidence="1">Uncharacterized protein</fullName>
    </submittedName>
</protein>